<keyword evidence="3" id="KW-0479">Metal-binding</keyword>
<keyword evidence="5" id="KW-1133">Transmembrane helix</keyword>
<dbReference type="InterPro" id="IPR036249">
    <property type="entry name" value="Thioredoxin-like_sf"/>
</dbReference>
<keyword evidence="5" id="KW-0472">Membrane</keyword>
<keyword evidence="4" id="KW-1015">Disulfide bond</keyword>
<dbReference type="AlphaFoldDB" id="A0A1G7TQ93"/>
<feature type="disulfide bond" description="Redox-active" evidence="4">
    <location>
        <begin position="90"/>
        <end position="94"/>
    </location>
</feature>
<dbReference type="STRING" id="440168.SAMN04487974_102277"/>
<dbReference type="CDD" id="cd02968">
    <property type="entry name" value="SCO"/>
    <property type="match status" value="1"/>
</dbReference>
<proteinExistence type="inferred from homology"/>
<keyword evidence="5" id="KW-0812">Transmembrane</keyword>
<protein>
    <submittedName>
        <fullName evidence="7">Protein SCO1/2</fullName>
    </submittedName>
</protein>
<organism evidence="7 8">
    <name type="scientific">Pelagibacterium luteolum</name>
    <dbReference type="NCBI Taxonomy" id="440168"/>
    <lineage>
        <taxon>Bacteria</taxon>
        <taxon>Pseudomonadati</taxon>
        <taxon>Pseudomonadota</taxon>
        <taxon>Alphaproteobacteria</taxon>
        <taxon>Hyphomicrobiales</taxon>
        <taxon>Devosiaceae</taxon>
        <taxon>Pelagibacterium</taxon>
    </lineage>
</organism>
<evidence type="ECO:0000256" key="5">
    <source>
        <dbReference type="SAM" id="Phobius"/>
    </source>
</evidence>
<dbReference type="Pfam" id="PF02630">
    <property type="entry name" value="SCO1-SenC"/>
    <property type="match status" value="1"/>
</dbReference>
<evidence type="ECO:0000256" key="3">
    <source>
        <dbReference type="PIRSR" id="PIRSR603782-1"/>
    </source>
</evidence>
<dbReference type="Proteomes" id="UP000199495">
    <property type="component" value="Unassembled WGS sequence"/>
</dbReference>
<comment type="similarity">
    <text evidence="1">Belongs to the SCO1/2 family.</text>
</comment>
<dbReference type="SUPFAM" id="SSF52833">
    <property type="entry name" value="Thioredoxin-like"/>
    <property type="match status" value="1"/>
</dbReference>
<dbReference type="PROSITE" id="PS51352">
    <property type="entry name" value="THIOREDOXIN_2"/>
    <property type="match status" value="1"/>
</dbReference>
<evidence type="ECO:0000256" key="2">
    <source>
        <dbReference type="ARBA" id="ARBA00023008"/>
    </source>
</evidence>
<dbReference type="InterPro" id="IPR003782">
    <property type="entry name" value="SCO1/SenC"/>
</dbReference>
<dbReference type="InterPro" id="IPR013766">
    <property type="entry name" value="Thioredoxin_domain"/>
</dbReference>
<feature type="binding site" evidence="3">
    <location>
        <position position="94"/>
    </location>
    <ligand>
        <name>Cu cation</name>
        <dbReference type="ChEBI" id="CHEBI:23378"/>
    </ligand>
</feature>
<dbReference type="GO" id="GO:0046872">
    <property type="term" value="F:metal ion binding"/>
    <property type="evidence" value="ECO:0007669"/>
    <property type="project" value="UniProtKB-KW"/>
</dbReference>
<dbReference type="PANTHER" id="PTHR12151">
    <property type="entry name" value="ELECTRON TRANSPORT PROTIN SCO1/SENC FAMILY MEMBER"/>
    <property type="match status" value="1"/>
</dbReference>
<evidence type="ECO:0000313" key="7">
    <source>
        <dbReference type="EMBL" id="SDG37503.1"/>
    </source>
</evidence>
<accession>A0A1G7TQ93</accession>
<dbReference type="FunFam" id="3.40.30.10:FF:000013">
    <property type="entry name" value="Blast:Protein SCO1 homolog, mitochondrial"/>
    <property type="match status" value="1"/>
</dbReference>
<keyword evidence="2 3" id="KW-0186">Copper</keyword>
<evidence type="ECO:0000256" key="4">
    <source>
        <dbReference type="PIRSR" id="PIRSR603782-2"/>
    </source>
</evidence>
<evidence type="ECO:0000259" key="6">
    <source>
        <dbReference type="PROSITE" id="PS51352"/>
    </source>
</evidence>
<name>A0A1G7TQ93_9HYPH</name>
<evidence type="ECO:0000313" key="8">
    <source>
        <dbReference type="Proteomes" id="UP000199495"/>
    </source>
</evidence>
<evidence type="ECO:0000256" key="1">
    <source>
        <dbReference type="ARBA" id="ARBA00010996"/>
    </source>
</evidence>
<reference evidence="7 8" key="1">
    <citation type="submission" date="2016-10" db="EMBL/GenBank/DDBJ databases">
        <authorList>
            <person name="de Groot N.N."/>
        </authorList>
    </citation>
    <scope>NUCLEOTIDE SEQUENCE [LARGE SCALE GENOMIC DNA]</scope>
    <source>
        <strain evidence="7 8">CGMCC 1.10267</strain>
    </source>
</reference>
<feature type="transmembrane region" description="Helical" evidence="5">
    <location>
        <begin position="20"/>
        <end position="38"/>
    </location>
</feature>
<dbReference type="PANTHER" id="PTHR12151:SF25">
    <property type="entry name" value="LINALOOL DEHYDRATASE_ISOMERASE DOMAIN-CONTAINING PROTEIN"/>
    <property type="match status" value="1"/>
</dbReference>
<feature type="domain" description="Thioredoxin" evidence="6">
    <location>
        <begin position="37"/>
        <end position="214"/>
    </location>
</feature>
<feature type="binding site" evidence="3">
    <location>
        <position position="178"/>
    </location>
    <ligand>
        <name>Cu cation</name>
        <dbReference type="ChEBI" id="CHEBI:23378"/>
    </ligand>
</feature>
<dbReference type="RefSeq" id="WP_244504949.1">
    <property type="nucleotide sequence ID" value="NZ_FNCS01000002.1"/>
</dbReference>
<keyword evidence="8" id="KW-1185">Reference proteome</keyword>
<gene>
    <name evidence="7" type="ORF">SAMN04487974_102277</name>
</gene>
<dbReference type="Gene3D" id="3.40.30.10">
    <property type="entry name" value="Glutaredoxin"/>
    <property type="match status" value="1"/>
</dbReference>
<dbReference type="EMBL" id="FNCS01000002">
    <property type="protein sequence ID" value="SDG37503.1"/>
    <property type="molecule type" value="Genomic_DNA"/>
</dbReference>
<feature type="binding site" evidence="3">
    <location>
        <position position="90"/>
    </location>
    <ligand>
        <name>Cu cation</name>
        <dbReference type="ChEBI" id="CHEBI:23378"/>
    </ligand>
</feature>
<sequence>MTMTRMRGTKTMGTLKTIRIVLWTLVGVAALGAGYLWYSTSVAPQQGVAVAEAGRFGAGDYQLVSDAGETVGDEVFAGRPSLVFFGFTHCPDVCPTTLADMQHWFTELGPDAEDLQAFFVTVDPERDTPEILGQYVGWAGDKVTGLTGEPAEIEKAMDAWSVFAERVPLEGDDYTMNHTASVFLVDADGEFFGTIAYGESADTAVGKLRRLVAG</sequence>